<dbReference type="InterPro" id="IPR010987">
    <property type="entry name" value="Glutathione-S-Trfase_C-like"/>
</dbReference>
<organism evidence="2 3">
    <name type="scientific">Cymbomonas tetramitiformis</name>
    <dbReference type="NCBI Taxonomy" id="36881"/>
    <lineage>
        <taxon>Eukaryota</taxon>
        <taxon>Viridiplantae</taxon>
        <taxon>Chlorophyta</taxon>
        <taxon>Pyramimonadophyceae</taxon>
        <taxon>Pyramimonadales</taxon>
        <taxon>Pyramimonadaceae</taxon>
        <taxon>Cymbomonas</taxon>
    </lineage>
</organism>
<name>A0AAE0BYH6_9CHLO</name>
<dbReference type="AlphaFoldDB" id="A0AAE0BYH6"/>
<dbReference type="Gene3D" id="1.20.1050.10">
    <property type="match status" value="1"/>
</dbReference>
<dbReference type="InterPro" id="IPR036282">
    <property type="entry name" value="Glutathione-S-Trfase_C_sf"/>
</dbReference>
<reference evidence="2 3" key="1">
    <citation type="journal article" date="2015" name="Genome Biol. Evol.">
        <title>Comparative Genomics of a Bacterivorous Green Alga Reveals Evolutionary Causalities and Consequences of Phago-Mixotrophic Mode of Nutrition.</title>
        <authorList>
            <person name="Burns J.A."/>
            <person name="Paasch A."/>
            <person name="Narechania A."/>
            <person name="Kim E."/>
        </authorList>
    </citation>
    <scope>NUCLEOTIDE SEQUENCE [LARGE SCALE GENOMIC DNA]</scope>
    <source>
        <strain evidence="2 3">PLY_AMNH</strain>
    </source>
</reference>
<protein>
    <recommendedName>
        <fullName evidence="1">GST C-terminal domain-containing protein</fullName>
    </recommendedName>
</protein>
<sequence length="163" mass="18306">MNDEDKYVVDVNGGGQGRKVQRMFYESIISNKGVPNESILQSVKNLCSALQPVEDIYGQTDFLVGNSISLADIAFWCDIERLVLCGFPVGKSLPNLFRVFNQLLDALPPAAKRPQARGALKAYNRIVSPYRYLRGKRLADFVKAVEKQRDMVSGPIRAWEEKP</sequence>
<gene>
    <name evidence="2" type="ORF">CYMTET_45299</name>
</gene>
<evidence type="ECO:0000259" key="1">
    <source>
        <dbReference type="PROSITE" id="PS50405"/>
    </source>
</evidence>
<feature type="domain" description="GST C-terminal" evidence="1">
    <location>
        <begin position="1"/>
        <end position="130"/>
    </location>
</feature>
<dbReference type="Proteomes" id="UP001190700">
    <property type="component" value="Unassembled WGS sequence"/>
</dbReference>
<comment type="caution">
    <text evidence="2">The sequence shown here is derived from an EMBL/GenBank/DDBJ whole genome shotgun (WGS) entry which is preliminary data.</text>
</comment>
<dbReference type="Pfam" id="PF13410">
    <property type="entry name" value="GST_C_2"/>
    <property type="match status" value="1"/>
</dbReference>
<proteinExistence type="predicted"/>
<accession>A0AAE0BYH6</accession>
<dbReference type="SUPFAM" id="SSF47616">
    <property type="entry name" value="GST C-terminal domain-like"/>
    <property type="match status" value="1"/>
</dbReference>
<evidence type="ECO:0000313" key="3">
    <source>
        <dbReference type="Proteomes" id="UP001190700"/>
    </source>
</evidence>
<evidence type="ECO:0000313" key="2">
    <source>
        <dbReference type="EMBL" id="KAK3245117.1"/>
    </source>
</evidence>
<keyword evidence="3" id="KW-1185">Reference proteome</keyword>
<dbReference type="PROSITE" id="PS50405">
    <property type="entry name" value="GST_CTER"/>
    <property type="match status" value="1"/>
</dbReference>
<dbReference type="EMBL" id="LGRX02031003">
    <property type="protein sequence ID" value="KAK3245117.1"/>
    <property type="molecule type" value="Genomic_DNA"/>
</dbReference>